<dbReference type="PRINTS" id="PR00111">
    <property type="entry name" value="ABHYDROLASE"/>
</dbReference>
<protein>
    <submittedName>
        <fullName evidence="2">Pimeloyl-ACP methyl ester carboxylesterase</fullName>
    </submittedName>
</protein>
<evidence type="ECO:0000313" key="3">
    <source>
        <dbReference type="Proteomes" id="UP001519363"/>
    </source>
</evidence>
<dbReference type="Gene3D" id="3.40.50.1820">
    <property type="entry name" value="alpha/beta hydrolase"/>
    <property type="match status" value="1"/>
</dbReference>
<name>A0ABS5AIC7_9PSEU</name>
<dbReference type="Proteomes" id="UP001519363">
    <property type="component" value="Unassembled WGS sequence"/>
</dbReference>
<comment type="caution">
    <text evidence="2">The sequence shown here is derived from an EMBL/GenBank/DDBJ whole genome shotgun (WGS) entry which is preliminary data.</text>
</comment>
<evidence type="ECO:0000313" key="2">
    <source>
        <dbReference type="EMBL" id="MBP2476311.1"/>
    </source>
</evidence>
<dbReference type="RefSeq" id="WP_086781985.1">
    <property type="nucleotide sequence ID" value="NZ_JAGIOO010000001.1"/>
</dbReference>
<dbReference type="InterPro" id="IPR045889">
    <property type="entry name" value="MES/HNL"/>
</dbReference>
<dbReference type="SUPFAM" id="SSF53474">
    <property type="entry name" value="alpha/beta-Hydrolases"/>
    <property type="match status" value="1"/>
</dbReference>
<evidence type="ECO:0000259" key="1">
    <source>
        <dbReference type="Pfam" id="PF12697"/>
    </source>
</evidence>
<dbReference type="PANTHER" id="PTHR10992:SF1086">
    <property type="entry name" value="AB HYDROLASE-1 DOMAIN-CONTAINING PROTEIN"/>
    <property type="match status" value="1"/>
</dbReference>
<feature type="domain" description="AB hydrolase-1" evidence="1">
    <location>
        <begin position="5"/>
        <end position="263"/>
    </location>
</feature>
<dbReference type="InterPro" id="IPR000073">
    <property type="entry name" value="AB_hydrolase_1"/>
</dbReference>
<organism evidence="2 3">
    <name type="scientific">Crossiella equi</name>
    <dbReference type="NCBI Taxonomy" id="130796"/>
    <lineage>
        <taxon>Bacteria</taxon>
        <taxon>Bacillati</taxon>
        <taxon>Actinomycetota</taxon>
        <taxon>Actinomycetes</taxon>
        <taxon>Pseudonocardiales</taxon>
        <taxon>Pseudonocardiaceae</taxon>
        <taxon>Crossiella</taxon>
    </lineage>
</organism>
<dbReference type="InterPro" id="IPR029058">
    <property type="entry name" value="AB_hydrolase_fold"/>
</dbReference>
<dbReference type="EMBL" id="JAGIOO010000001">
    <property type="protein sequence ID" value="MBP2476311.1"/>
    <property type="molecule type" value="Genomic_DNA"/>
</dbReference>
<dbReference type="PANTHER" id="PTHR10992">
    <property type="entry name" value="METHYLESTERASE FAMILY MEMBER"/>
    <property type="match status" value="1"/>
</dbReference>
<accession>A0ABS5AIC7</accession>
<sequence>MSTTFVLVHGSHSNSFGWTALQRELALRGHRGLAVDLPGHGYTAPIPAQPSGVAHLTLDDYAEHTLAVVRRAAEHGPVVLVGHSLGGFTISAVAQRAPELVDRLVYISAWCCTRPPAEYTATPEYASGALNELAGLQLVGNPAELGAVRLNWDIADPALLARVCEANFAELTPAEQHSALRLFEADEPTQNIAGGAAGIDPEVLAAVDHSYIRLAQDRLMPLALQDLFITDADTACTGNPFDVHTVDSSHGGFLARPDAVVDVLAGFVR</sequence>
<reference evidence="2 3" key="1">
    <citation type="submission" date="2021-03" db="EMBL/GenBank/DDBJ databases">
        <title>Sequencing the genomes of 1000 actinobacteria strains.</title>
        <authorList>
            <person name="Klenk H.-P."/>
        </authorList>
    </citation>
    <scope>NUCLEOTIDE SEQUENCE [LARGE SCALE GENOMIC DNA]</scope>
    <source>
        <strain evidence="2 3">DSM 44580</strain>
    </source>
</reference>
<dbReference type="Pfam" id="PF12697">
    <property type="entry name" value="Abhydrolase_6"/>
    <property type="match status" value="1"/>
</dbReference>
<keyword evidence="3" id="KW-1185">Reference proteome</keyword>
<proteinExistence type="predicted"/>
<gene>
    <name evidence="2" type="ORF">JOF53_005183</name>
</gene>